<gene>
    <name evidence="2" type="primary">20208466</name>
    <name evidence="1" type="ORF">HELRODRAFT_182313</name>
</gene>
<keyword evidence="3" id="KW-1185">Reference proteome</keyword>
<dbReference type="GeneID" id="20208466"/>
<dbReference type="RefSeq" id="XP_009030838.1">
    <property type="nucleotide sequence ID" value="XM_009032590.1"/>
</dbReference>
<dbReference type="EMBL" id="AMQM01008137">
    <property type="status" value="NOT_ANNOTATED_CDS"/>
    <property type="molecule type" value="Genomic_DNA"/>
</dbReference>
<evidence type="ECO:0000313" key="3">
    <source>
        <dbReference type="Proteomes" id="UP000015101"/>
    </source>
</evidence>
<dbReference type="AlphaFoldDB" id="T1FI17"/>
<evidence type="ECO:0000313" key="2">
    <source>
        <dbReference type="EnsemblMetazoa" id="HelroP182313"/>
    </source>
</evidence>
<reference evidence="3" key="1">
    <citation type="submission" date="2012-12" db="EMBL/GenBank/DDBJ databases">
        <authorList>
            <person name="Hellsten U."/>
            <person name="Grimwood J."/>
            <person name="Chapman J.A."/>
            <person name="Shapiro H."/>
            <person name="Aerts A."/>
            <person name="Otillar R.P."/>
            <person name="Terry A.Y."/>
            <person name="Boore J.L."/>
            <person name="Simakov O."/>
            <person name="Marletaz F."/>
            <person name="Cho S.-J."/>
            <person name="Edsinger-Gonzales E."/>
            <person name="Havlak P."/>
            <person name="Kuo D.-H."/>
            <person name="Larsson T."/>
            <person name="Lv J."/>
            <person name="Arendt D."/>
            <person name="Savage R."/>
            <person name="Osoegawa K."/>
            <person name="de Jong P."/>
            <person name="Lindberg D.R."/>
            <person name="Seaver E.C."/>
            <person name="Weisblat D.A."/>
            <person name="Putnam N.H."/>
            <person name="Grigoriev I.V."/>
            <person name="Rokhsar D.S."/>
        </authorList>
    </citation>
    <scope>NUCLEOTIDE SEQUENCE</scope>
</reference>
<dbReference type="Proteomes" id="UP000015101">
    <property type="component" value="Unassembled WGS sequence"/>
</dbReference>
<dbReference type="KEGG" id="hro:HELRODRAFT_182313"/>
<dbReference type="EnsemblMetazoa" id="HelroT182313">
    <property type="protein sequence ID" value="HelroP182313"/>
    <property type="gene ID" value="HelroG182313"/>
</dbReference>
<reference evidence="2" key="3">
    <citation type="submission" date="2015-06" db="UniProtKB">
        <authorList>
            <consortium name="EnsemblMetazoa"/>
        </authorList>
    </citation>
    <scope>IDENTIFICATION</scope>
</reference>
<accession>T1FI17</accession>
<reference evidence="1 3" key="2">
    <citation type="journal article" date="2013" name="Nature">
        <title>Insights into bilaterian evolution from three spiralian genomes.</title>
        <authorList>
            <person name="Simakov O."/>
            <person name="Marletaz F."/>
            <person name="Cho S.J."/>
            <person name="Edsinger-Gonzales E."/>
            <person name="Havlak P."/>
            <person name="Hellsten U."/>
            <person name="Kuo D.H."/>
            <person name="Larsson T."/>
            <person name="Lv J."/>
            <person name="Arendt D."/>
            <person name="Savage R."/>
            <person name="Osoegawa K."/>
            <person name="de Jong P."/>
            <person name="Grimwood J."/>
            <person name="Chapman J.A."/>
            <person name="Shapiro H."/>
            <person name="Aerts A."/>
            <person name="Otillar R.P."/>
            <person name="Terry A.Y."/>
            <person name="Boore J.L."/>
            <person name="Grigoriev I.V."/>
            <person name="Lindberg D.R."/>
            <person name="Seaver E.C."/>
            <person name="Weisblat D.A."/>
            <person name="Putnam N.H."/>
            <person name="Rokhsar D.S."/>
        </authorList>
    </citation>
    <scope>NUCLEOTIDE SEQUENCE</scope>
</reference>
<name>T1FI17_HELRO</name>
<dbReference type="CTD" id="20208466"/>
<dbReference type="EMBL" id="KB097727">
    <property type="protein sequence ID" value="ESN91062.1"/>
    <property type="molecule type" value="Genomic_DNA"/>
</dbReference>
<protein>
    <submittedName>
        <fullName evidence="1 2">Uncharacterized protein</fullName>
    </submittedName>
</protein>
<proteinExistence type="predicted"/>
<dbReference type="HOGENOM" id="CLU_1742554_0_0_1"/>
<evidence type="ECO:0000313" key="1">
    <source>
        <dbReference type="EMBL" id="ESN91062.1"/>
    </source>
</evidence>
<dbReference type="OrthoDB" id="7312725at2759"/>
<dbReference type="InParanoid" id="T1FI17"/>
<organism evidence="2 3">
    <name type="scientific">Helobdella robusta</name>
    <name type="common">Californian leech</name>
    <dbReference type="NCBI Taxonomy" id="6412"/>
    <lineage>
        <taxon>Eukaryota</taxon>
        <taxon>Metazoa</taxon>
        <taxon>Spiralia</taxon>
        <taxon>Lophotrochozoa</taxon>
        <taxon>Annelida</taxon>
        <taxon>Clitellata</taxon>
        <taxon>Hirudinea</taxon>
        <taxon>Rhynchobdellida</taxon>
        <taxon>Glossiphoniidae</taxon>
        <taxon>Helobdella</taxon>
    </lineage>
</organism>
<sequence>MLLYTESFHKVGLKIFLQKDVFPTIFDKPVEKPSASAVKLLCMFDRQCTGTIKEDSEFKILKEQFQHIFEEAILELEFLNRNTVSTMIDNAVAYIAGWVVRKVTQMIDCNQCWLALVEKKDPKEPSTSKDLYISNTSVLASNDRQVIAIP</sequence>